<keyword evidence="1" id="KW-0812">Transmembrane</keyword>
<keyword evidence="1" id="KW-0472">Membrane</keyword>
<gene>
    <name evidence="2" type="ORF">NDES1114_LOCUS33639</name>
</gene>
<keyword evidence="1" id="KW-1133">Transmembrane helix</keyword>
<organism evidence="2">
    <name type="scientific">Neobodo designis</name>
    <name type="common">Flagellated protozoan</name>
    <name type="synonym">Bodo designis</name>
    <dbReference type="NCBI Taxonomy" id="312471"/>
    <lineage>
        <taxon>Eukaryota</taxon>
        <taxon>Discoba</taxon>
        <taxon>Euglenozoa</taxon>
        <taxon>Kinetoplastea</taxon>
        <taxon>Metakinetoplastina</taxon>
        <taxon>Neobodonida</taxon>
        <taxon>Neobodo</taxon>
    </lineage>
</organism>
<accession>A0A7S1QZY1</accession>
<dbReference type="EMBL" id="HBGF01050248">
    <property type="protein sequence ID" value="CAD9152518.1"/>
    <property type="molecule type" value="Transcribed_RNA"/>
</dbReference>
<proteinExistence type="predicted"/>
<feature type="transmembrane region" description="Helical" evidence="1">
    <location>
        <begin position="66"/>
        <end position="87"/>
    </location>
</feature>
<name>A0A7S1QZY1_NEODS</name>
<evidence type="ECO:0000256" key="1">
    <source>
        <dbReference type="SAM" id="Phobius"/>
    </source>
</evidence>
<sequence length="149" mass="16699">MAPSKALWIQRIFAADFLGMNWSKITHMGPFQAGYPYQSSANPIGKIFSHPAFMGNRVNRMGFNRLRIGVVGLAPVALSLVAVVFWWDWYTPIYLASLVSGYEIPEKLQQKKKDELLWQSRYGVGILHKHTVGGQVSIPGSEVLVQPPE</sequence>
<evidence type="ECO:0000313" key="2">
    <source>
        <dbReference type="EMBL" id="CAD9152518.1"/>
    </source>
</evidence>
<dbReference type="AlphaFoldDB" id="A0A7S1QZY1"/>
<reference evidence="2" key="1">
    <citation type="submission" date="2021-01" db="EMBL/GenBank/DDBJ databases">
        <authorList>
            <person name="Corre E."/>
            <person name="Pelletier E."/>
            <person name="Niang G."/>
            <person name="Scheremetjew M."/>
            <person name="Finn R."/>
            <person name="Kale V."/>
            <person name="Holt S."/>
            <person name="Cochrane G."/>
            <person name="Meng A."/>
            <person name="Brown T."/>
            <person name="Cohen L."/>
        </authorList>
    </citation>
    <scope>NUCLEOTIDE SEQUENCE</scope>
    <source>
        <strain evidence="2">CCAP 1951/1</strain>
    </source>
</reference>
<protein>
    <submittedName>
        <fullName evidence="2">Uncharacterized protein</fullName>
    </submittedName>
</protein>